<dbReference type="Proteomes" id="UP001302602">
    <property type="component" value="Unassembled WGS sequence"/>
</dbReference>
<reference evidence="2" key="1">
    <citation type="journal article" date="2023" name="Mol. Phylogenet. Evol.">
        <title>Genome-scale phylogeny and comparative genomics of the fungal order Sordariales.</title>
        <authorList>
            <person name="Hensen N."/>
            <person name="Bonometti L."/>
            <person name="Westerberg I."/>
            <person name="Brannstrom I.O."/>
            <person name="Guillou S."/>
            <person name="Cros-Aarteil S."/>
            <person name="Calhoun S."/>
            <person name="Haridas S."/>
            <person name="Kuo A."/>
            <person name="Mondo S."/>
            <person name="Pangilinan J."/>
            <person name="Riley R."/>
            <person name="LaButti K."/>
            <person name="Andreopoulos B."/>
            <person name="Lipzen A."/>
            <person name="Chen C."/>
            <person name="Yan M."/>
            <person name="Daum C."/>
            <person name="Ng V."/>
            <person name="Clum A."/>
            <person name="Steindorff A."/>
            <person name="Ohm R.A."/>
            <person name="Martin F."/>
            <person name="Silar P."/>
            <person name="Natvig D.O."/>
            <person name="Lalanne C."/>
            <person name="Gautier V."/>
            <person name="Ament-Velasquez S.L."/>
            <person name="Kruys A."/>
            <person name="Hutchinson M.I."/>
            <person name="Powell A.J."/>
            <person name="Barry K."/>
            <person name="Miller A.N."/>
            <person name="Grigoriev I.V."/>
            <person name="Debuchy R."/>
            <person name="Gladieux P."/>
            <person name="Hiltunen Thoren M."/>
            <person name="Johannesson H."/>
        </authorList>
    </citation>
    <scope>NUCLEOTIDE SEQUENCE</scope>
    <source>
        <strain evidence="2">CBS 731.68</strain>
    </source>
</reference>
<evidence type="ECO:0000313" key="2">
    <source>
        <dbReference type="EMBL" id="KAK4120306.1"/>
    </source>
</evidence>
<dbReference type="EMBL" id="MU853240">
    <property type="protein sequence ID" value="KAK4120306.1"/>
    <property type="molecule type" value="Genomic_DNA"/>
</dbReference>
<comment type="caution">
    <text evidence="2">The sequence shown here is derived from an EMBL/GenBank/DDBJ whole genome shotgun (WGS) entry which is preliminary data.</text>
</comment>
<gene>
    <name evidence="2" type="ORF">N657DRAFT_649375</name>
</gene>
<feature type="signal peptide" evidence="1">
    <location>
        <begin position="1"/>
        <end position="17"/>
    </location>
</feature>
<dbReference type="RefSeq" id="XP_062644077.1">
    <property type="nucleotide sequence ID" value="XM_062793708.1"/>
</dbReference>
<evidence type="ECO:0000256" key="1">
    <source>
        <dbReference type="SAM" id="SignalP"/>
    </source>
</evidence>
<dbReference type="GeneID" id="87830477"/>
<protein>
    <recommendedName>
        <fullName evidence="4">Secreted protein</fullName>
    </recommendedName>
</protein>
<proteinExistence type="predicted"/>
<organism evidence="2 3">
    <name type="scientific">Parathielavia appendiculata</name>
    <dbReference type="NCBI Taxonomy" id="2587402"/>
    <lineage>
        <taxon>Eukaryota</taxon>
        <taxon>Fungi</taxon>
        <taxon>Dikarya</taxon>
        <taxon>Ascomycota</taxon>
        <taxon>Pezizomycotina</taxon>
        <taxon>Sordariomycetes</taxon>
        <taxon>Sordariomycetidae</taxon>
        <taxon>Sordariales</taxon>
        <taxon>Chaetomiaceae</taxon>
        <taxon>Parathielavia</taxon>
    </lineage>
</organism>
<feature type="chain" id="PRO_5043006710" description="Secreted protein" evidence="1">
    <location>
        <begin position="18"/>
        <end position="79"/>
    </location>
</feature>
<keyword evidence="1" id="KW-0732">Signal</keyword>
<keyword evidence="3" id="KW-1185">Reference proteome</keyword>
<dbReference type="AlphaFoldDB" id="A0AAN6YZX7"/>
<name>A0AAN6YZX7_9PEZI</name>
<reference evidence="2" key="2">
    <citation type="submission" date="2023-05" db="EMBL/GenBank/DDBJ databases">
        <authorList>
            <consortium name="Lawrence Berkeley National Laboratory"/>
            <person name="Steindorff A."/>
            <person name="Hensen N."/>
            <person name="Bonometti L."/>
            <person name="Westerberg I."/>
            <person name="Brannstrom I.O."/>
            <person name="Guillou S."/>
            <person name="Cros-Aarteil S."/>
            <person name="Calhoun S."/>
            <person name="Haridas S."/>
            <person name="Kuo A."/>
            <person name="Mondo S."/>
            <person name="Pangilinan J."/>
            <person name="Riley R."/>
            <person name="Labutti K."/>
            <person name="Andreopoulos B."/>
            <person name="Lipzen A."/>
            <person name="Chen C."/>
            <person name="Yanf M."/>
            <person name="Daum C."/>
            <person name="Ng V."/>
            <person name="Clum A."/>
            <person name="Ohm R."/>
            <person name="Martin F."/>
            <person name="Silar P."/>
            <person name="Natvig D."/>
            <person name="Lalanne C."/>
            <person name="Gautier V."/>
            <person name="Ament-Velasquez S.L."/>
            <person name="Kruys A."/>
            <person name="Hutchinson M.I."/>
            <person name="Powell A.J."/>
            <person name="Barry K."/>
            <person name="Miller A.N."/>
            <person name="Grigoriev I.V."/>
            <person name="Debuchy R."/>
            <person name="Gladieux P."/>
            <person name="Thoren M.H."/>
            <person name="Johannesson H."/>
        </authorList>
    </citation>
    <scope>NUCLEOTIDE SEQUENCE</scope>
    <source>
        <strain evidence="2">CBS 731.68</strain>
    </source>
</reference>
<accession>A0AAN6YZX7</accession>
<sequence length="79" mass="8397">MVGRAGMLCGSVMFALAAPPSVDSTGDPFHLSIDVPCRIFPFTAEISSITPPDIVPPVSGINQLLYTPHVGIFPPFKRT</sequence>
<evidence type="ECO:0000313" key="3">
    <source>
        <dbReference type="Proteomes" id="UP001302602"/>
    </source>
</evidence>
<evidence type="ECO:0008006" key="4">
    <source>
        <dbReference type="Google" id="ProtNLM"/>
    </source>
</evidence>